<dbReference type="RefSeq" id="WP_115451576.1">
    <property type="nucleotide sequence ID" value="NZ_QNQT01000002.1"/>
</dbReference>
<dbReference type="AlphaFoldDB" id="A0A3D8GU37"/>
<dbReference type="OrthoDB" id="343110at2"/>
<proteinExistence type="predicted"/>
<evidence type="ECO:0000313" key="2">
    <source>
        <dbReference type="Proteomes" id="UP000257144"/>
    </source>
</evidence>
<name>A0A3D8GU37_9BACI</name>
<dbReference type="Proteomes" id="UP000257144">
    <property type="component" value="Unassembled WGS sequence"/>
</dbReference>
<evidence type="ECO:0000313" key="1">
    <source>
        <dbReference type="EMBL" id="RDU37907.1"/>
    </source>
</evidence>
<protein>
    <submittedName>
        <fullName evidence="1">Uncharacterized protein</fullName>
    </submittedName>
</protein>
<keyword evidence="2" id="KW-1185">Reference proteome</keyword>
<comment type="caution">
    <text evidence="1">The sequence shown here is derived from an EMBL/GenBank/DDBJ whole genome shotgun (WGS) entry which is preliminary data.</text>
</comment>
<organism evidence="1 2">
    <name type="scientific">Neobacillus piezotolerans</name>
    <dbReference type="NCBI Taxonomy" id="2259171"/>
    <lineage>
        <taxon>Bacteria</taxon>
        <taxon>Bacillati</taxon>
        <taxon>Bacillota</taxon>
        <taxon>Bacilli</taxon>
        <taxon>Bacillales</taxon>
        <taxon>Bacillaceae</taxon>
        <taxon>Neobacillus</taxon>
    </lineage>
</organism>
<reference evidence="1 2" key="1">
    <citation type="submission" date="2018-07" db="EMBL/GenBank/DDBJ databases">
        <title>Bacillus sp. YLB-04 draft genome sequence.</title>
        <authorList>
            <person name="Yu L."/>
            <person name="Tang X."/>
        </authorList>
    </citation>
    <scope>NUCLEOTIDE SEQUENCE [LARGE SCALE GENOMIC DNA]</scope>
    <source>
        <strain evidence="1 2">YLB-04</strain>
    </source>
</reference>
<dbReference type="EMBL" id="QNQT01000002">
    <property type="protein sequence ID" value="RDU37907.1"/>
    <property type="molecule type" value="Genomic_DNA"/>
</dbReference>
<sequence>MFVYGEIWAVIERGLPKGVAGLINELKEKVRDLSENEAKSLLFLILLRIEMAEETKSLDEQLRKDLREIYSDFMKNNAGHSNSESAKVRLLFILCLANRLSTC</sequence>
<gene>
    <name evidence="1" type="ORF">DRW41_08840</name>
</gene>
<accession>A0A3D8GU37</accession>